<keyword evidence="5 6" id="KW-0472">Membrane</keyword>
<evidence type="ECO:0000313" key="7">
    <source>
        <dbReference type="EMBL" id="KAB2332606.1"/>
    </source>
</evidence>
<feature type="transmembrane region" description="Helical" evidence="6">
    <location>
        <begin position="123"/>
        <end position="146"/>
    </location>
</feature>
<evidence type="ECO:0000256" key="5">
    <source>
        <dbReference type="ARBA" id="ARBA00023136"/>
    </source>
</evidence>
<dbReference type="PANTHER" id="PTHR30250:SF26">
    <property type="entry name" value="PSMA PROTEIN"/>
    <property type="match status" value="1"/>
</dbReference>
<feature type="transmembrane region" description="Helical" evidence="6">
    <location>
        <begin position="341"/>
        <end position="359"/>
    </location>
</feature>
<feature type="transmembrane region" description="Helical" evidence="6">
    <location>
        <begin position="396"/>
        <end position="418"/>
    </location>
</feature>
<feature type="transmembrane region" description="Helical" evidence="6">
    <location>
        <begin position="153"/>
        <end position="173"/>
    </location>
</feature>
<feature type="transmembrane region" description="Helical" evidence="6">
    <location>
        <begin position="179"/>
        <end position="200"/>
    </location>
</feature>
<evidence type="ECO:0000256" key="6">
    <source>
        <dbReference type="SAM" id="Phobius"/>
    </source>
</evidence>
<sequence>MNKRIRINVITNLLAMIISLSINFLVTPILTKNLGMGAYSYVGIITNFLSFFTVLTYTLNSMVGRFYTVSYNEDKNLANRYISSALGTCFIIAVALLPILIIISYNLENFINIDKDLVADVKFAFLLSSITFMLSIFASIFTTGAYSKNRLEISNTVNIIASISKAVLIVLLFKFFDAHIWYLGLSTIVQNIIIIFLGYITFRKLIPDVKFSIKLFDIKCVGILLSAGLFNSVILLGRNLMTQIDLLVGNRYIDSDLMGKYAVILLFVNTLRSLATALSSAFSPTTINHYARGDLRGVVKNSNSAVNFSGTILGWPISIISSIGIYFLSIWLNEDFSEFKYIIILMMIPLNINLSMSQLNVVNQATNNLKVPALFAIISGIINLVLAIILTIKLGLWGIVIASTLAFSLNNLILLPIYTAKITGQKLNTYYLGLVKPLISNVITCAIGLIIVNYYSINNIVSLLIQCVILTIIYFTIVFIFLNKEQKVVIRSKITLIREKLHI</sequence>
<name>A0A7V7RLD6_9BACI</name>
<dbReference type="RefSeq" id="WP_151573905.1">
    <property type="nucleotide sequence ID" value="NZ_WBOT01000003.1"/>
</dbReference>
<keyword evidence="4 6" id="KW-1133">Transmembrane helix</keyword>
<gene>
    <name evidence="7" type="ORF">F7732_10970</name>
</gene>
<accession>A0A7V7RLD6</accession>
<feature type="transmembrane region" description="Helical" evidence="6">
    <location>
        <begin position="38"/>
        <end position="60"/>
    </location>
</feature>
<evidence type="ECO:0000256" key="1">
    <source>
        <dbReference type="ARBA" id="ARBA00004651"/>
    </source>
</evidence>
<feature type="transmembrane region" description="Helical" evidence="6">
    <location>
        <begin position="7"/>
        <end position="26"/>
    </location>
</feature>
<feature type="transmembrane region" description="Helical" evidence="6">
    <location>
        <begin position="438"/>
        <end position="457"/>
    </location>
</feature>
<evidence type="ECO:0000256" key="3">
    <source>
        <dbReference type="ARBA" id="ARBA00022692"/>
    </source>
</evidence>
<evidence type="ECO:0000256" key="4">
    <source>
        <dbReference type="ARBA" id="ARBA00022989"/>
    </source>
</evidence>
<feature type="transmembrane region" description="Helical" evidence="6">
    <location>
        <begin position="261"/>
        <end position="284"/>
    </location>
</feature>
<dbReference type="PANTHER" id="PTHR30250">
    <property type="entry name" value="PST FAMILY PREDICTED COLANIC ACID TRANSPORTER"/>
    <property type="match status" value="1"/>
</dbReference>
<proteinExistence type="predicted"/>
<reference evidence="7 8" key="1">
    <citation type="journal article" date="2014" name="Arch. Microbiol.">
        <title>Bacillus mesophilum sp. nov., strain IITR-54T, a novel 4-chlorobiphenyl dechlorinating bacterium.</title>
        <authorList>
            <person name="Manickam N."/>
            <person name="Singh N.K."/>
            <person name="Bajaj A."/>
            <person name="Kumar R.M."/>
            <person name="Kaur G."/>
            <person name="Kaur N."/>
            <person name="Bala M."/>
            <person name="Kumar A."/>
            <person name="Mayilraj S."/>
        </authorList>
    </citation>
    <scope>NUCLEOTIDE SEQUENCE [LARGE SCALE GENOMIC DNA]</scope>
    <source>
        <strain evidence="7 8">IITR-54</strain>
    </source>
</reference>
<dbReference type="AlphaFoldDB" id="A0A7V7RLD6"/>
<organism evidence="7 8">
    <name type="scientific">Bacillus mesophilum</name>
    <dbReference type="NCBI Taxonomy" id="1071718"/>
    <lineage>
        <taxon>Bacteria</taxon>
        <taxon>Bacillati</taxon>
        <taxon>Bacillota</taxon>
        <taxon>Bacilli</taxon>
        <taxon>Bacillales</taxon>
        <taxon>Bacillaceae</taxon>
        <taxon>Bacillus</taxon>
    </lineage>
</organism>
<keyword evidence="2" id="KW-1003">Cell membrane</keyword>
<dbReference type="GO" id="GO:0005886">
    <property type="term" value="C:plasma membrane"/>
    <property type="evidence" value="ECO:0007669"/>
    <property type="project" value="UniProtKB-SubCell"/>
</dbReference>
<evidence type="ECO:0000313" key="8">
    <source>
        <dbReference type="Proteomes" id="UP000441354"/>
    </source>
</evidence>
<dbReference type="OrthoDB" id="3224024at2"/>
<evidence type="ECO:0000256" key="2">
    <source>
        <dbReference type="ARBA" id="ARBA00022475"/>
    </source>
</evidence>
<dbReference type="EMBL" id="WBOT01000003">
    <property type="protein sequence ID" value="KAB2332606.1"/>
    <property type="molecule type" value="Genomic_DNA"/>
</dbReference>
<dbReference type="CDD" id="cd12082">
    <property type="entry name" value="MATE_like"/>
    <property type="match status" value="1"/>
</dbReference>
<comment type="subcellular location">
    <subcellularLocation>
        <location evidence="1">Cell membrane</location>
        <topology evidence="1">Multi-pass membrane protein</topology>
    </subcellularLocation>
</comment>
<keyword evidence="8" id="KW-1185">Reference proteome</keyword>
<feature type="transmembrane region" description="Helical" evidence="6">
    <location>
        <begin position="305"/>
        <end position="329"/>
    </location>
</feature>
<feature type="transmembrane region" description="Helical" evidence="6">
    <location>
        <begin position="81"/>
        <end position="103"/>
    </location>
</feature>
<dbReference type="InterPro" id="IPR050833">
    <property type="entry name" value="Poly_Biosynth_Transport"/>
</dbReference>
<keyword evidence="3 6" id="KW-0812">Transmembrane</keyword>
<feature type="transmembrane region" description="Helical" evidence="6">
    <location>
        <begin position="371"/>
        <end position="390"/>
    </location>
</feature>
<protein>
    <submittedName>
        <fullName evidence="7">Oligosaccharide flippase family protein</fullName>
    </submittedName>
</protein>
<feature type="transmembrane region" description="Helical" evidence="6">
    <location>
        <begin position="221"/>
        <end position="241"/>
    </location>
</feature>
<comment type="caution">
    <text evidence="7">The sequence shown here is derived from an EMBL/GenBank/DDBJ whole genome shotgun (WGS) entry which is preliminary data.</text>
</comment>
<dbReference type="Proteomes" id="UP000441354">
    <property type="component" value="Unassembled WGS sequence"/>
</dbReference>
<feature type="transmembrane region" description="Helical" evidence="6">
    <location>
        <begin position="463"/>
        <end position="482"/>
    </location>
</feature>